<dbReference type="InterPro" id="IPR050925">
    <property type="entry name" value="Rhomboid_protease_S54"/>
</dbReference>
<feature type="transmembrane region" description="Helical" evidence="7">
    <location>
        <begin position="134"/>
        <end position="151"/>
    </location>
</feature>
<proteinExistence type="inferred from homology"/>
<evidence type="ECO:0000256" key="4">
    <source>
        <dbReference type="ARBA" id="ARBA00022801"/>
    </source>
</evidence>
<evidence type="ECO:0000256" key="1">
    <source>
        <dbReference type="ARBA" id="ARBA00004141"/>
    </source>
</evidence>
<dbReference type="GO" id="GO:0004252">
    <property type="term" value="F:serine-type endopeptidase activity"/>
    <property type="evidence" value="ECO:0007669"/>
    <property type="project" value="InterPro"/>
</dbReference>
<organism evidence="9">
    <name type="scientific">freshwater metagenome</name>
    <dbReference type="NCBI Taxonomy" id="449393"/>
    <lineage>
        <taxon>unclassified sequences</taxon>
        <taxon>metagenomes</taxon>
        <taxon>ecological metagenomes</taxon>
    </lineage>
</organism>
<reference evidence="9" key="1">
    <citation type="submission" date="2020-05" db="EMBL/GenBank/DDBJ databases">
        <authorList>
            <person name="Chiriac C."/>
            <person name="Salcher M."/>
            <person name="Ghai R."/>
            <person name="Kavagutti S V."/>
        </authorList>
    </citation>
    <scope>NUCLEOTIDE SEQUENCE</scope>
</reference>
<evidence type="ECO:0000259" key="8">
    <source>
        <dbReference type="Pfam" id="PF01694"/>
    </source>
</evidence>
<evidence type="ECO:0000256" key="2">
    <source>
        <dbReference type="ARBA" id="ARBA00009045"/>
    </source>
</evidence>
<feature type="domain" description="Peptidase S54 rhomboid" evidence="8">
    <location>
        <begin position="39"/>
        <end position="171"/>
    </location>
</feature>
<evidence type="ECO:0000256" key="6">
    <source>
        <dbReference type="ARBA" id="ARBA00023136"/>
    </source>
</evidence>
<keyword evidence="6 7" id="KW-0472">Membrane</keyword>
<dbReference type="AlphaFoldDB" id="A0A6J6VDH4"/>
<dbReference type="GO" id="GO:0016020">
    <property type="term" value="C:membrane"/>
    <property type="evidence" value="ECO:0007669"/>
    <property type="project" value="UniProtKB-SubCell"/>
</dbReference>
<evidence type="ECO:0000256" key="7">
    <source>
        <dbReference type="SAM" id="Phobius"/>
    </source>
</evidence>
<dbReference type="InterPro" id="IPR022764">
    <property type="entry name" value="Peptidase_S54_rhomboid_dom"/>
</dbReference>
<name>A0A6J6VDH4_9ZZZZ</name>
<keyword evidence="3 7" id="KW-0812">Transmembrane</keyword>
<dbReference type="PANTHER" id="PTHR43731">
    <property type="entry name" value="RHOMBOID PROTEASE"/>
    <property type="match status" value="1"/>
</dbReference>
<evidence type="ECO:0000313" key="9">
    <source>
        <dbReference type="EMBL" id="CAB4768825.1"/>
    </source>
</evidence>
<dbReference type="Gene3D" id="1.20.1540.10">
    <property type="entry name" value="Rhomboid-like"/>
    <property type="match status" value="1"/>
</dbReference>
<gene>
    <name evidence="9" type="ORF">UFOPK2886_00645</name>
</gene>
<dbReference type="PANTHER" id="PTHR43731:SF14">
    <property type="entry name" value="PRESENILIN-ASSOCIATED RHOMBOID-LIKE PROTEIN, MITOCHONDRIAL"/>
    <property type="match status" value="1"/>
</dbReference>
<comment type="subcellular location">
    <subcellularLocation>
        <location evidence="1">Membrane</location>
        <topology evidence="1">Multi-pass membrane protein</topology>
    </subcellularLocation>
</comment>
<comment type="similarity">
    <text evidence="2">Belongs to the peptidase S54 family.</text>
</comment>
<evidence type="ECO:0000256" key="3">
    <source>
        <dbReference type="ARBA" id="ARBA00022692"/>
    </source>
</evidence>
<evidence type="ECO:0000256" key="5">
    <source>
        <dbReference type="ARBA" id="ARBA00022989"/>
    </source>
</evidence>
<dbReference type="Pfam" id="PF01694">
    <property type="entry name" value="Rhomboid"/>
    <property type="match status" value="1"/>
</dbReference>
<protein>
    <submittedName>
        <fullName evidence="9">Unannotated protein</fullName>
    </submittedName>
</protein>
<sequence length="178" mass="19099">MPQGLTKNLILLISGCFLLSQFQTNLQFEFALYPAAIDQGQWYRLITVALVHGGWLHLIFNMLALLSIGTLIESFYGQNKYAIILFVSLISGSLASYVFNPPQTLAVGSSGMIFGLFGALAIAGRALGANPKEVGSLIAINIAIPFLIPGIDWKAHLGGLIGGALIAALLKPKRSLWE</sequence>
<dbReference type="EMBL" id="CAEZZO010000086">
    <property type="protein sequence ID" value="CAB4768825.1"/>
    <property type="molecule type" value="Genomic_DNA"/>
</dbReference>
<feature type="transmembrane region" description="Helical" evidence="7">
    <location>
        <begin position="81"/>
        <end position="99"/>
    </location>
</feature>
<feature type="transmembrane region" description="Helical" evidence="7">
    <location>
        <begin position="105"/>
        <end position="127"/>
    </location>
</feature>
<dbReference type="InterPro" id="IPR035952">
    <property type="entry name" value="Rhomboid-like_sf"/>
</dbReference>
<accession>A0A6J6VDH4</accession>
<dbReference type="SUPFAM" id="SSF144091">
    <property type="entry name" value="Rhomboid-like"/>
    <property type="match status" value="1"/>
</dbReference>
<keyword evidence="5 7" id="KW-1133">Transmembrane helix</keyword>
<feature type="transmembrane region" description="Helical" evidence="7">
    <location>
        <begin position="42"/>
        <end position="69"/>
    </location>
</feature>
<keyword evidence="4" id="KW-0378">Hydrolase</keyword>